<name>A0A382S1L0_9ZZZZ</name>
<feature type="non-terminal residue" evidence="1">
    <location>
        <position position="1"/>
    </location>
</feature>
<sequence length="264" mass="31091">TIRKMFVKNNLFDLDFLKKRNIRIVQTSATPDNVLVDCLEYSDEEHYSAIVSIDLEDKDRSYKFFTDLDEDHLKETLDLTDIQNTEMLFQDIMSFKKARWHIVRIPSDKKGQDENETVKNIQICANRNKCDIRFHMMNLSIDDDKEPEEVLANRPESGKHTVILVKNKWRASKSFSDKYIGVVHDRFTKLKPQFATEVQSLAGRMVGHGKFKSKYTPIIYCQKKCILEYIDLFLNKFDYDTTEGWKKTKKPSYLNKDLPKILDN</sequence>
<reference evidence="1" key="1">
    <citation type="submission" date="2018-05" db="EMBL/GenBank/DDBJ databases">
        <authorList>
            <person name="Lanie J.A."/>
            <person name="Ng W.-L."/>
            <person name="Kazmierczak K.M."/>
            <person name="Andrzejewski T.M."/>
            <person name="Davidsen T.M."/>
            <person name="Wayne K.J."/>
            <person name="Tettelin H."/>
            <person name="Glass J.I."/>
            <person name="Rusch D."/>
            <person name="Podicherti R."/>
            <person name="Tsui H.-C.T."/>
            <person name="Winkler M.E."/>
        </authorList>
    </citation>
    <scope>NUCLEOTIDE SEQUENCE</scope>
</reference>
<gene>
    <name evidence="1" type="ORF">METZ01_LOCUS356276</name>
</gene>
<protein>
    <submittedName>
        <fullName evidence="1">Uncharacterized protein</fullName>
    </submittedName>
</protein>
<proteinExistence type="predicted"/>
<dbReference type="EMBL" id="UINC01125527">
    <property type="protein sequence ID" value="SVD03422.1"/>
    <property type="molecule type" value="Genomic_DNA"/>
</dbReference>
<organism evidence="1">
    <name type="scientific">marine metagenome</name>
    <dbReference type="NCBI Taxonomy" id="408172"/>
    <lineage>
        <taxon>unclassified sequences</taxon>
        <taxon>metagenomes</taxon>
        <taxon>ecological metagenomes</taxon>
    </lineage>
</organism>
<dbReference type="AlphaFoldDB" id="A0A382S1L0"/>
<evidence type="ECO:0000313" key="1">
    <source>
        <dbReference type="EMBL" id="SVD03422.1"/>
    </source>
</evidence>
<accession>A0A382S1L0</accession>